<gene>
    <name evidence="1" type="ORF">JIN85_05030</name>
</gene>
<reference evidence="1" key="1">
    <citation type="submission" date="2021-01" db="EMBL/GenBank/DDBJ databases">
        <title>Modified the classification status of verrucomicrobia.</title>
        <authorList>
            <person name="Feng X."/>
        </authorList>
    </citation>
    <scope>NUCLEOTIDE SEQUENCE</scope>
    <source>
        <strain evidence="1">KCTC 22041</strain>
    </source>
</reference>
<accession>A0A934VV30</accession>
<dbReference type="AlphaFoldDB" id="A0A934VV30"/>
<organism evidence="1 2">
    <name type="scientific">Luteolibacter pohnpeiensis</name>
    <dbReference type="NCBI Taxonomy" id="454153"/>
    <lineage>
        <taxon>Bacteria</taxon>
        <taxon>Pseudomonadati</taxon>
        <taxon>Verrucomicrobiota</taxon>
        <taxon>Verrucomicrobiia</taxon>
        <taxon>Verrucomicrobiales</taxon>
        <taxon>Verrucomicrobiaceae</taxon>
        <taxon>Luteolibacter</taxon>
    </lineage>
</organism>
<dbReference type="GO" id="GO:0005737">
    <property type="term" value="C:cytoplasm"/>
    <property type="evidence" value="ECO:0007669"/>
    <property type="project" value="InterPro"/>
</dbReference>
<proteinExistence type="predicted"/>
<dbReference type="EMBL" id="JAENIJ010000005">
    <property type="protein sequence ID" value="MBK1881765.1"/>
    <property type="molecule type" value="Genomic_DNA"/>
</dbReference>
<keyword evidence="2" id="KW-1185">Reference proteome</keyword>
<dbReference type="Proteomes" id="UP000603141">
    <property type="component" value="Unassembled WGS sequence"/>
</dbReference>
<sequence length="253" mass="29057">MEIQEEFTKVESVFVRHKNALLVRGQFTPIYTDYYLHLMQQGIRYPADLDQMLKDALAMLTLHLVARPWADTIAWTANLRAPRINLFVTGGSIQESITGRIFTEDVREPDRNFFYSQTTTVDGAEPRQSTLEVDGRDPVSWVSQFYDQSEQRPARAFRLEDENFALVAAQPDCDLEWLAGLDEAAVAAILETEETKVLETRRFRFHCGCTLERILPILGGWRERLDDLFEGSESINLQCPRCAANYVVTRDML</sequence>
<comment type="caution">
    <text evidence="1">The sequence shown here is derived from an EMBL/GenBank/DDBJ whole genome shotgun (WGS) entry which is preliminary data.</text>
</comment>
<name>A0A934VV30_9BACT</name>
<dbReference type="InterPro" id="IPR000397">
    <property type="entry name" value="Heat_shock_Hsp33"/>
</dbReference>
<dbReference type="InterPro" id="IPR016154">
    <property type="entry name" value="Heat_shock_Hsp33_C"/>
</dbReference>
<evidence type="ECO:0000313" key="2">
    <source>
        <dbReference type="Proteomes" id="UP000603141"/>
    </source>
</evidence>
<dbReference type="GO" id="GO:0006457">
    <property type="term" value="P:protein folding"/>
    <property type="evidence" value="ECO:0007669"/>
    <property type="project" value="InterPro"/>
</dbReference>
<dbReference type="Pfam" id="PF01430">
    <property type="entry name" value="HSP33"/>
    <property type="match status" value="1"/>
</dbReference>
<dbReference type="RefSeq" id="WP_200268221.1">
    <property type="nucleotide sequence ID" value="NZ_JAENIJ010000005.1"/>
</dbReference>
<dbReference type="GO" id="GO:0051082">
    <property type="term" value="F:unfolded protein binding"/>
    <property type="evidence" value="ECO:0007669"/>
    <property type="project" value="InterPro"/>
</dbReference>
<dbReference type="SUPFAM" id="SSF118352">
    <property type="entry name" value="HSP33 redox switch-like"/>
    <property type="match status" value="1"/>
</dbReference>
<protein>
    <submittedName>
        <fullName evidence="1">Hsp33 family molecular chaperone HslO</fullName>
    </submittedName>
</protein>
<evidence type="ECO:0000313" key="1">
    <source>
        <dbReference type="EMBL" id="MBK1881765.1"/>
    </source>
</evidence>